<proteinExistence type="predicted"/>
<dbReference type="PANTHER" id="PTHR37042">
    <property type="entry name" value="OUTER MEMBRANE PROTEIN RV1973"/>
    <property type="match status" value="1"/>
</dbReference>
<feature type="compositionally biased region" description="Low complexity" evidence="3">
    <location>
        <begin position="363"/>
        <end position="376"/>
    </location>
</feature>
<dbReference type="SUPFAM" id="SSF54427">
    <property type="entry name" value="NTF2-like"/>
    <property type="match status" value="1"/>
</dbReference>
<comment type="subcellular location">
    <subcellularLocation>
        <location evidence="1">Membrane</location>
    </subcellularLocation>
</comment>
<dbReference type="RefSeq" id="WP_253866416.1">
    <property type="nucleotide sequence ID" value="NZ_BAAALN010000010.1"/>
</dbReference>
<evidence type="ECO:0000256" key="3">
    <source>
        <dbReference type="SAM" id="MobiDB-lite"/>
    </source>
</evidence>
<feature type="compositionally biased region" description="Gly residues" evidence="3">
    <location>
        <begin position="380"/>
        <end position="405"/>
    </location>
</feature>
<feature type="compositionally biased region" description="Acidic residues" evidence="3">
    <location>
        <begin position="88"/>
        <end position="110"/>
    </location>
</feature>
<reference evidence="5 6" key="1">
    <citation type="journal article" date="2019" name="Int. J. Syst. Evol. Microbiol.">
        <title>The Global Catalogue of Microorganisms (GCM) 10K type strain sequencing project: providing services to taxonomists for standard genome sequencing and annotation.</title>
        <authorList>
            <consortium name="The Broad Institute Genomics Platform"/>
            <consortium name="The Broad Institute Genome Sequencing Center for Infectious Disease"/>
            <person name="Wu L."/>
            <person name="Ma J."/>
        </authorList>
    </citation>
    <scope>NUCLEOTIDE SEQUENCE [LARGE SCALE GENOMIC DNA]</scope>
    <source>
        <strain evidence="5 6">JCM 13023</strain>
    </source>
</reference>
<feature type="region of interest" description="Disordered" evidence="3">
    <location>
        <begin position="340"/>
        <end position="405"/>
    </location>
</feature>
<evidence type="ECO:0000313" key="6">
    <source>
        <dbReference type="Proteomes" id="UP001500653"/>
    </source>
</evidence>
<dbReference type="PANTHER" id="PTHR37042:SF4">
    <property type="entry name" value="OUTER MEMBRANE PROTEIN RV1973"/>
    <property type="match status" value="1"/>
</dbReference>
<protein>
    <recommendedName>
        <fullName evidence="7">Mce-associated membrane protein</fullName>
    </recommendedName>
</protein>
<name>A0ABN1WHU6_9PSEU</name>
<feature type="compositionally biased region" description="Low complexity" evidence="3">
    <location>
        <begin position="39"/>
        <end position="66"/>
    </location>
</feature>
<evidence type="ECO:0008006" key="7">
    <source>
        <dbReference type="Google" id="ProtNLM"/>
    </source>
</evidence>
<keyword evidence="4" id="KW-1133">Transmembrane helix</keyword>
<feature type="compositionally biased region" description="Polar residues" evidence="3">
    <location>
        <begin position="340"/>
        <end position="352"/>
    </location>
</feature>
<keyword evidence="6" id="KW-1185">Reference proteome</keyword>
<gene>
    <name evidence="5" type="ORF">GCM10009676_32120</name>
</gene>
<feature type="transmembrane region" description="Helical" evidence="4">
    <location>
        <begin position="174"/>
        <end position="196"/>
    </location>
</feature>
<accession>A0ABN1WHU6</accession>
<dbReference type="InterPro" id="IPR032710">
    <property type="entry name" value="NTF2-like_dom_sf"/>
</dbReference>
<dbReference type="Proteomes" id="UP001500653">
    <property type="component" value="Unassembled WGS sequence"/>
</dbReference>
<feature type="region of interest" description="Disordered" evidence="3">
    <location>
        <begin position="1"/>
        <end position="168"/>
    </location>
</feature>
<feature type="compositionally biased region" description="Acidic residues" evidence="3">
    <location>
        <begin position="141"/>
        <end position="150"/>
    </location>
</feature>
<evidence type="ECO:0000256" key="4">
    <source>
        <dbReference type="SAM" id="Phobius"/>
    </source>
</evidence>
<evidence type="ECO:0000256" key="1">
    <source>
        <dbReference type="ARBA" id="ARBA00004370"/>
    </source>
</evidence>
<keyword evidence="2 4" id="KW-0472">Membrane</keyword>
<dbReference type="EMBL" id="BAAALN010000010">
    <property type="protein sequence ID" value="GAA1243994.1"/>
    <property type="molecule type" value="Genomic_DNA"/>
</dbReference>
<evidence type="ECO:0000256" key="2">
    <source>
        <dbReference type="ARBA" id="ARBA00023136"/>
    </source>
</evidence>
<evidence type="ECO:0000313" key="5">
    <source>
        <dbReference type="EMBL" id="GAA1243994.1"/>
    </source>
</evidence>
<sequence>MSSNRRKPSPQPRPTPSRRPKVAGLRKPGSTEDVEATETGETGETAGAAETVEAAESAEGAGTARSGRARAEADSEPEDETGTAGDRDTDDADDTDDTDDTDDRDTDDADAGSAGAAKPAPSPGPRRKAKDGGRAKPANLDEAETLEADEPGAPAATAVRKLGTRSTSRRRPGFAAVAVLLVAGLLLAGAAVFFQIKGSEARAATSNTALVDGPATAEVKEAMEKAAERLFSIDHNNLGKTEEAAEELLAGGEVEQKYDALMGEIKRLAPEQKIVVTVHAARSAVVNLDGDRARVMVLIDQAATRPSDDQPAVGGAAMWLETEKRDGEWKVTNLDTYAAQQAAPTPGQSQDPSGAPLPGDGQGSQDGNQNGDQQGDQDGGENGGENGGQQDGQQGGENGGEQGGN</sequence>
<organism evidence="5 6">
    <name type="scientific">Prauserella halophila</name>
    <dbReference type="NCBI Taxonomy" id="185641"/>
    <lineage>
        <taxon>Bacteria</taxon>
        <taxon>Bacillati</taxon>
        <taxon>Actinomycetota</taxon>
        <taxon>Actinomycetes</taxon>
        <taxon>Pseudonocardiales</taxon>
        <taxon>Pseudonocardiaceae</taxon>
        <taxon>Prauserella</taxon>
    </lineage>
</organism>
<comment type="caution">
    <text evidence="5">The sequence shown here is derived from an EMBL/GenBank/DDBJ whole genome shotgun (WGS) entry which is preliminary data.</text>
</comment>
<keyword evidence="4" id="KW-0812">Transmembrane</keyword>